<gene>
    <name evidence="1" type="ORF">NQ318_014413</name>
</gene>
<protein>
    <submittedName>
        <fullName evidence="1">Uncharacterized protein</fullName>
    </submittedName>
</protein>
<evidence type="ECO:0000313" key="2">
    <source>
        <dbReference type="Proteomes" id="UP001162162"/>
    </source>
</evidence>
<name>A0AAV8Y6V4_9CUCU</name>
<reference evidence="1" key="1">
    <citation type="journal article" date="2023" name="Insect Mol. Biol.">
        <title>Genome sequencing provides insights into the evolution of gene families encoding plant cell wall-degrading enzymes in longhorned beetles.</title>
        <authorList>
            <person name="Shin N.R."/>
            <person name="Okamura Y."/>
            <person name="Kirsch R."/>
            <person name="Pauchet Y."/>
        </authorList>
    </citation>
    <scope>NUCLEOTIDE SEQUENCE</scope>
    <source>
        <strain evidence="1">AMC_N1</strain>
    </source>
</reference>
<dbReference type="EMBL" id="JAPWTK010000186">
    <property type="protein sequence ID" value="KAJ8946427.1"/>
    <property type="molecule type" value="Genomic_DNA"/>
</dbReference>
<evidence type="ECO:0000313" key="1">
    <source>
        <dbReference type="EMBL" id="KAJ8946427.1"/>
    </source>
</evidence>
<keyword evidence="2" id="KW-1185">Reference proteome</keyword>
<sequence>MLSILENGGKDVFVQGNDVWGWFLAVLGSCAIPKRHSDTGMVFIILENCGVGGGGGTLDPEVISIFIEVVRRALQMLPNPRANPFLKRKEFMLNSTPQNVNYPIILRSQVFTNACGNLVNLKREVMTGRIRESRTDALEEDVLNLIDESPETSTRKIGSALNALLENHSSWTCTVVAINSSLQVSYIELYAGRTPSSACPERSCTRSLCINRKWSFTCNPDKITVLPSSLYEVCTLSNETGNVAPDLATLQRRDLEGRGPCSKQSAGDNKNIKYLQFDRNDKSVTVKYWIKLINL</sequence>
<comment type="caution">
    <text evidence="1">The sequence shown here is derived from an EMBL/GenBank/DDBJ whole genome shotgun (WGS) entry which is preliminary data.</text>
</comment>
<dbReference type="Proteomes" id="UP001162162">
    <property type="component" value="Unassembled WGS sequence"/>
</dbReference>
<proteinExistence type="predicted"/>
<accession>A0AAV8Y6V4</accession>
<dbReference type="AlphaFoldDB" id="A0AAV8Y6V4"/>
<organism evidence="1 2">
    <name type="scientific">Aromia moschata</name>
    <dbReference type="NCBI Taxonomy" id="1265417"/>
    <lineage>
        <taxon>Eukaryota</taxon>
        <taxon>Metazoa</taxon>
        <taxon>Ecdysozoa</taxon>
        <taxon>Arthropoda</taxon>
        <taxon>Hexapoda</taxon>
        <taxon>Insecta</taxon>
        <taxon>Pterygota</taxon>
        <taxon>Neoptera</taxon>
        <taxon>Endopterygota</taxon>
        <taxon>Coleoptera</taxon>
        <taxon>Polyphaga</taxon>
        <taxon>Cucujiformia</taxon>
        <taxon>Chrysomeloidea</taxon>
        <taxon>Cerambycidae</taxon>
        <taxon>Cerambycinae</taxon>
        <taxon>Callichromatini</taxon>
        <taxon>Aromia</taxon>
    </lineage>
</organism>